<reference evidence="1" key="1">
    <citation type="submission" date="2013-07" db="EMBL/GenBank/DDBJ databases">
        <title>The genome of Eucalyptus grandis.</title>
        <authorList>
            <person name="Schmutz J."/>
            <person name="Hayes R."/>
            <person name="Myburg A."/>
            <person name="Tuskan G."/>
            <person name="Grattapaglia D."/>
            <person name="Rokhsar D.S."/>
        </authorList>
    </citation>
    <scope>NUCLEOTIDE SEQUENCE</scope>
    <source>
        <tissue evidence="1">Leaf extractions</tissue>
    </source>
</reference>
<dbReference type="AlphaFoldDB" id="A0A059C0S7"/>
<dbReference type="Gramene" id="KCW72073">
    <property type="protein sequence ID" value="KCW72073"/>
    <property type="gene ID" value="EUGRSUZ_E00517"/>
</dbReference>
<gene>
    <name evidence="1" type="ORF">EUGRSUZ_E00517</name>
</gene>
<dbReference type="InParanoid" id="A0A059C0S7"/>
<accession>A0A059C0S7</accession>
<organism evidence="1">
    <name type="scientific">Eucalyptus grandis</name>
    <name type="common">Flooded gum</name>
    <dbReference type="NCBI Taxonomy" id="71139"/>
    <lineage>
        <taxon>Eukaryota</taxon>
        <taxon>Viridiplantae</taxon>
        <taxon>Streptophyta</taxon>
        <taxon>Embryophyta</taxon>
        <taxon>Tracheophyta</taxon>
        <taxon>Spermatophyta</taxon>
        <taxon>Magnoliopsida</taxon>
        <taxon>eudicotyledons</taxon>
        <taxon>Gunneridae</taxon>
        <taxon>Pentapetalae</taxon>
        <taxon>rosids</taxon>
        <taxon>malvids</taxon>
        <taxon>Myrtales</taxon>
        <taxon>Myrtaceae</taxon>
        <taxon>Myrtoideae</taxon>
        <taxon>Eucalypteae</taxon>
        <taxon>Eucalyptus</taxon>
    </lineage>
</organism>
<name>A0A059C0S7_EUCGR</name>
<evidence type="ECO:0000313" key="1">
    <source>
        <dbReference type="EMBL" id="KCW72073.1"/>
    </source>
</evidence>
<dbReference type="EMBL" id="KK198757">
    <property type="protein sequence ID" value="KCW72073.1"/>
    <property type="molecule type" value="Genomic_DNA"/>
</dbReference>
<proteinExistence type="predicted"/>
<sequence length="73" mass="8354">MALSSNSFHVLSNVFFDFFPFPSRVLFKPSCVRIANIQTCHRLKSLLPSISSISNLLVELETITRRSRKTLKL</sequence>
<protein>
    <submittedName>
        <fullName evidence="1">Uncharacterized protein</fullName>
    </submittedName>
</protein>